<dbReference type="Gene3D" id="2.40.30.170">
    <property type="match status" value="1"/>
</dbReference>
<proteinExistence type="inferred from homology"/>
<reference evidence="8 9" key="1">
    <citation type="submission" date="2019-02" db="EMBL/GenBank/DDBJ databases">
        <title>Dyella amyloliquefaciens sp. nov., isolated from forest soil.</title>
        <authorList>
            <person name="Gao Z.-H."/>
            <person name="Qiu L.-H."/>
        </authorList>
    </citation>
    <scope>NUCLEOTIDE SEQUENCE [LARGE SCALE GENOMIC DNA]</scope>
    <source>
        <strain evidence="8 9">KACC 12747</strain>
    </source>
</reference>
<organism evidence="8 9">
    <name type="scientific">Dyella soli</name>
    <dbReference type="NCBI Taxonomy" id="522319"/>
    <lineage>
        <taxon>Bacteria</taxon>
        <taxon>Pseudomonadati</taxon>
        <taxon>Pseudomonadota</taxon>
        <taxon>Gammaproteobacteria</taxon>
        <taxon>Lysobacterales</taxon>
        <taxon>Rhodanobacteraceae</taxon>
        <taxon>Dyella</taxon>
    </lineage>
</organism>
<feature type="domain" description="Multidrug resistance protein MdtA-like beta-barrel" evidence="6">
    <location>
        <begin position="207"/>
        <end position="295"/>
    </location>
</feature>
<dbReference type="AlphaFoldDB" id="A0A4R0YZ77"/>
<dbReference type="GO" id="GO:0030313">
    <property type="term" value="C:cell envelope"/>
    <property type="evidence" value="ECO:0007669"/>
    <property type="project" value="UniProtKB-SubCell"/>
</dbReference>
<dbReference type="GO" id="GO:0022857">
    <property type="term" value="F:transmembrane transporter activity"/>
    <property type="evidence" value="ECO:0007669"/>
    <property type="project" value="InterPro"/>
</dbReference>
<comment type="caution">
    <text evidence="8">The sequence shown here is derived from an EMBL/GenBank/DDBJ whole genome shotgun (WGS) entry which is preliminary data.</text>
</comment>
<dbReference type="NCBIfam" id="TIGR01730">
    <property type="entry name" value="RND_mfp"/>
    <property type="match status" value="1"/>
</dbReference>
<dbReference type="GO" id="GO:0046677">
    <property type="term" value="P:response to antibiotic"/>
    <property type="evidence" value="ECO:0007669"/>
    <property type="project" value="TreeGrafter"/>
</dbReference>
<evidence type="ECO:0000259" key="7">
    <source>
        <dbReference type="Pfam" id="PF25967"/>
    </source>
</evidence>
<dbReference type="Gene3D" id="2.40.420.20">
    <property type="match status" value="1"/>
</dbReference>
<dbReference type="InterPro" id="IPR058624">
    <property type="entry name" value="MdtA-like_HH"/>
</dbReference>
<dbReference type="Pfam" id="PF25967">
    <property type="entry name" value="RND-MFP_C"/>
    <property type="match status" value="1"/>
</dbReference>
<dbReference type="GO" id="GO:0005886">
    <property type="term" value="C:plasma membrane"/>
    <property type="evidence" value="ECO:0007669"/>
    <property type="project" value="TreeGrafter"/>
</dbReference>
<dbReference type="InterPro" id="IPR006143">
    <property type="entry name" value="RND_pump_MFP"/>
</dbReference>
<feature type="domain" description="Multidrug resistance protein MdtA-like alpha-helical hairpin" evidence="4">
    <location>
        <begin position="102"/>
        <end position="171"/>
    </location>
</feature>
<dbReference type="Pfam" id="PF25917">
    <property type="entry name" value="BSH_RND"/>
    <property type="match status" value="1"/>
</dbReference>
<dbReference type="SUPFAM" id="SSF111369">
    <property type="entry name" value="HlyD-like secretion proteins"/>
    <property type="match status" value="1"/>
</dbReference>
<dbReference type="Proteomes" id="UP000291822">
    <property type="component" value="Unassembled WGS sequence"/>
</dbReference>
<accession>A0A4R0YZ77</accession>
<dbReference type="PANTHER" id="PTHR30158">
    <property type="entry name" value="ACRA/E-RELATED COMPONENT OF DRUG EFFLUX TRANSPORTER"/>
    <property type="match status" value="1"/>
</dbReference>
<evidence type="ECO:0000256" key="1">
    <source>
        <dbReference type="ARBA" id="ARBA00004519"/>
    </source>
</evidence>
<protein>
    <submittedName>
        <fullName evidence="8">Efflux RND transporter periplasmic adaptor subunit</fullName>
    </submittedName>
</protein>
<evidence type="ECO:0000259" key="6">
    <source>
        <dbReference type="Pfam" id="PF25944"/>
    </source>
</evidence>
<dbReference type="Gene3D" id="2.40.50.100">
    <property type="match status" value="1"/>
</dbReference>
<dbReference type="InterPro" id="IPR058626">
    <property type="entry name" value="MdtA-like_b-barrel"/>
</dbReference>
<comment type="subcellular location">
    <subcellularLocation>
        <location evidence="1">Cell inner membrane</location>
        <topology evidence="1">Lipid-anchor</topology>
    </subcellularLocation>
</comment>
<keyword evidence="9" id="KW-1185">Reference proteome</keyword>
<dbReference type="EMBL" id="SJTG01000001">
    <property type="protein sequence ID" value="TCI12116.1"/>
    <property type="molecule type" value="Genomic_DNA"/>
</dbReference>
<feature type="coiled-coil region" evidence="3">
    <location>
        <begin position="99"/>
        <end position="126"/>
    </location>
</feature>
<dbReference type="Pfam" id="PF25876">
    <property type="entry name" value="HH_MFP_RND"/>
    <property type="match status" value="1"/>
</dbReference>
<dbReference type="InterPro" id="IPR058627">
    <property type="entry name" value="MdtA-like_C"/>
</dbReference>
<sequence length="393" mass="41760">MKPKLRWICLACATALVALHGCKDEKGGAAGPHALPVGVVTIGQADVPMVYEFVGETESSQEVEIRARVSGFLEQRVYTEGSMVHAGDVLFRMDAKPFKAALDAAQAELRQQKARLQTAQANLNRVKPLAAKNALSQKDLDDATGQQQAAAAAFEQARANVTSAELNLGYTTITSPVDGLSSFAKKQDGSYIDATNSLLTYVAKLDPMRVNFSLSENEFLQFRNQTKSGVLKTPAKGGLDVQILLADGSAYQTHGKISFSDAALNSETGTYLIRADFANPEGVLRPGQFVRVKIRGARLSGAISVPQVAVQQGDRGAYVWTVDKDGKAAQRVIESSGWNDTAWIVRSGLHAGDRVVVDNIVKLAPGMPLSPHPATAAEQGADIARAGSTGAAQ</sequence>
<name>A0A4R0YZ77_9GAMM</name>
<comment type="similarity">
    <text evidence="2">Belongs to the membrane fusion protein (MFP) (TC 8.A.1) family.</text>
</comment>
<evidence type="ECO:0000259" key="4">
    <source>
        <dbReference type="Pfam" id="PF25876"/>
    </source>
</evidence>
<evidence type="ECO:0000313" key="8">
    <source>
        <dbReference type="EMBL" id="TCI12116.1"/>
    </source>
</evidence>
<feature type="domain" description="Multidrug resistance protein MdtA-like C-terminal permuted SH3" evidence="7">
    <location>
        <begin position="302"/>
        <end position="360"/>
    </location>
</feature>
<keyword evidence="3" id="KW-0175">Coiled coil</keyword>
<evidence type="ECO:0000256" key="3">
    <source>
        <dbReference type="SAM" id="Coils"/>
    </source>
</evidence>
<feature type="domain" description="Multidrug resistance protein MdtA-like barrel-sandwich hybrid" evidence="5">
    <location>
        <begin position="62"/>
        <end position="197"/>
    </location>
</feature>
<dbReference type="RefSeq" id="WP_131151104.1">
    <property type="nucleotide sequence ID" value="NZ_SJTG01000001.1"/>
</dbReference>
<dbReference type="Pfam" id="PF25944">
    <property type="entry name" value="Beta-barrel_RND"/>
    <property type="match status" value="1"/>
</dbReference>
<dbReference type="InterPro" id="IPR058625">
    <property type="entry name" value="MdtA-like_BSH"/>
</dbReference>
<evidence type="ECO:0000313" key="9">
    <source>
        <dbReference type="Proteomes" id="UP000291822"/>
    </source>
</evidence>
<dbReference type="Gene3D" id="1.10.287.470">
    <property type="entry name" value="Helix hairpin bin"/>
    <property type="match status" value="1"/>
</dbReference>
<evidence type="ECO:0000256" key="2">
    <source>
        <dbReference type="ARBA" id="ARBA00009477"/>
    </source>
</evidence>
<gene>
    <name evidence="8" type="ORF">EZM97_01750</name>
</gene>
<evidence type="ECO:0000259" key="5">
    <source>
        <dbReference type="Pfam" id="PF25917"/>
    </source>
</evidence>